<protein>
    <submittedName>
        <fullName evidence="1">Uncharacterized protein</fullName>
    </submittedName>
</protein>
<dbReference type="RefSeq" id="XP_033400062.1">
    <property type="nucleotide sequence ID" value="XM_033540137.1"/>
</dbReference>
<dbReference type="OrthoDB" id="4757933at2759"/>
<sequence>MATATAIAVPAGVYPRQDINITDPITLPTTLPTTPIGSTPIESTASIPLTPLPPVTPVPTPGSVSRLGAVSEGVTPHQLIFAAEAANCNIIQCAGVLASAGCIARGVITLDPSGVLDCVSGGSDALCPCVACINALDGFLKSHGVCKDK</sequence>
<evidence type="ECO:0000313" key="2">
    <source>
        <dbReference type="Proteomes" id="UP000799438"/>
    </source>
</evidence>
<reference evidence="1" key="1">
    <citation type="journal article" date="2020" name="Stud. Mycol.">
        <title>101 Dothideomycetes genomes: a test case for predicting lifestyles and emergence of pathogens.</title>
        <authorList>
            <person name="Haridas S."/>
            <person name="Albert R."/>
            <person name="Binder M."/>
            <person name="Bloem J."/>
            <person name="Labutti K."/>
            <person name="Salamov A."/>
            <person name="Andreopoulos B."/>
            <person name="Baker S."/>
            <person name="Barry K."/>
            <person name="Bills G."/>
            <person name="Bluhm B."/>
            <person name="Cannon C."/>
            <person name="Castanera R."/>
            <person name="Culley D."/>
            <person name="Daum C."/>
            <person name="Ezra D."/>
            <person name="Gonzalez J."/>
            <person name="Henrissat B."/>
            <person name="Kuo A."/>
            <person name="Liang C."/>
            <person name="Lipzen A."/>
            <person name="Lutzoni F."/>
            <person name="Magnuson J."/>
            <person name="Mondo S."/>
            <person name="Nolan M."/>
            <person name="Ohm R."/>
            <person name="Pangilinan J."/>
            <person name="Park H.-J."/>
            <person name="Ramirez L."/>
            <person name="Alfaro M."/>
            <person name="Sun H."/>
            <person name="Tritt A."/>
            <person name="Yoshinaga Y."/>
            <person name="Zwiers L.-H."/>
            <person name="Turgeon B."/>
            <person name="Goodwin S."/>
            <person name="Spatafora J."/>
            <person name="Crous P."/>
            <person name="Grigoriev I."/>
        </authorList>
    </citation>
    <scope>NUCLEOTIDE SEQUENCE</scope>
    <source>
        <strain evidence="1">CBS 121167</strain>
    </source>
</reference>
<proteinExistence type="predicted"/>
<dbReference type="GeneID" id="54297633"/>
<keyword evidence="2" id="KW-1185">Reference proteome</keyword>
<dbReference type="EMBL" id="ML995480">
    <property type="protein sequence ID" value="KAF2144350.1"/>
    <property type="molecule type" value="Genomic_DNA"/>
</dbReference>
<accession>A0A6A6BJL2</accession>
<dbReference type="AlphaFoldDB" id="A0A6A6BJL2"/>
<name>A0A6A6BJL2_9PEZI</name>
<evidence type="ECO:0000313" key="1">
    <source>
        <dbReference type="EMBL" id="KAF2144350.1"/>
    </source>
</evidence>
<dbReference type="Proteomes" id="UP000799438">
    <property type="component" value="Unassembled WGS sequence"/>
</dbReference>
<organism evidence="1 2">
    <name type="scientific">Aplosporella prunicola CBS 121167</name>
    <dbReference type="NCBI Taxonomy" id="1176127"/>
    <lineage>
        <taxon>Eukaryota</taxon>
        <taxon>Fungi</taxon>
        <taxon>Dikarya</taxon>
        <taxon>Ascomycota</taxon>
        <taxon>Pezizomycotina</taxon>
        <taxon>Dothideomycetes</taxon>
        <taxon>Dothideomycetes incertae sedis</taxon>
        <taxon>Botryosphaeriales</taxon>
        <taxon>Aplosporellaceae</taxon>
        <taxon>Aplosporella</taxon>
    </lineage>
</organism>
<gene>
    <name evidence="1" type="ORF">K452DRAFT_285584</name>
</gene>